<dbReference type="GO" id="GO:0004312">
    <property type="term" value="F:fatty acid synthase activity"/>
    <property type="evidence" value="ECO:0007669"/>
    <property type="project" value="InterPro"/>
</dbReference>
<organism evidence="3 4">
    <name type="scientific">Phenylobacterium soli</name>
    <dbReference type="NCBI Taxonomy" id="2170551"/>
    <lineage>
        <taxon>Bacteria</taxon>
        <taxon>Pseudomonadati</taxon>
        <taxon>Pseudomonadota</taxon>
        <taxon>Alphaproteobacteria</taxon>
        <taxon>Caulobacterales</taxon>
        <taxon>Caulobacteraceae</taxon>
        <taxon>Phenylobacterium</taxon>
    </lineage>
</organism>
<dbReference type="OrthoDB" id="9800237at2"/>
<dbReference type="InterPro" id="IPR029069">
    <property type="entry name" value="HotDog_dom_sf"/>
</dbReference>
<evidence type="ECO:0000256" key="1">
    <source>
        <dbReference type="ARBA" id="ARBA00023239"/>
    </source>
</evidence>
<dbReference type="GO" id="GO:0019171">
    <property type="term" value="F:(3R)-hydroxyacyl-[acyl-carrier-protein] dehydratase activity"/>
    <property type="evidence" value="ECO:0007669"/>
    <property type="project" value="TreeGrafter"/>
</dbReference>
<dbReference type="CDD" id="cd03449">
    <property type="entry name" value="R_hydratase"/>
    <property type="match status" value="1"/>
</dbReference>
<sequence>MQQGLYFDELSIGQSAERSHVVGAGDIEAFAAVSGDTNPVHLDEAYARTTTFGGRIAHGMLSAAYISAVLGTQLPGPGAIYLSQSMRFRRPVKIGDEVTARVTVTALDEKRGQVTLETVCLVGGKAVLDGEAVVLAPKRDAAR</sequence>
<proteinExistence type="predicted"/>
<dbReference type="Gene3D" id="3.10.129.10">
    <property type="entry name" value="Hotdog Thioesterase"/>
    <property type="match status" value="1"/>
</dbReference>
<feature type="domain" description="MaoC-like" evidence="2">
    <location>
        <begin position="19"/>
        <end position="115"/>
    </location>
</feature>
<gene>
    <name evidence="3" type="ORF">DJ017_01120</name>
</gene>
<dbReference type="GO" id="GO:0006633">
    <property type="term" value="P:fatty acid biosynthetic process"/>
    <property type="evidence" value="ECO:0007669"/>
    <property type="project" value="InterPro"/>
</dbReference>
<keyword evidence="1" id="KW-0456">Lyase</keyword>
<evidence type="ECO:0000259" key="2">
    <source>
        <dbReference type="Pfam" id="PF01575"/>
    </source>
</evidence>
<dbReference type="Proteomes" id="UP000249254">
    <property type="component" value="Unassembled WGS sequence"/>
</dbReference>
<dbReference type="InterPro" id="IPR002539">
    <property type="entry name" value="MaoC-like_dom"/>
</dbReference>
<accession>A0A328AFC0</accession>
<dbReference type="SUPFAM" id="SSF54637">
    <property type="entry name" value="Thioesterase/thiol ester dehydrase-isomerase"/>
    <property type="match status" value="1"/>
</dbReference>
<dbReference type="PANTHER" id="PTHR43437:SF3">
    <property type="entry name" value="HYDROXYACYL-THIOESTER DEHYDRATASE TYPE 2, MITOCHONDRIAL"/>
    <property type="match status" value="1"/>
</dbReference>
<dbReference type="PANTHER" id="PTHR43437">
    <property type="entry name" value="HYDROXYACYL-THIOESTER DEHYDRATASE TYPE 2, MITOCHONDRIAL-RELATED"/>
    <property type="match status" value="1"/>
</dbReference>
<dbReference type="InterPro" id="IPR003965">
    <property type="entry name" value="Fatty_acid_synthase"/>
</dbReference>
<dbReference type="Pfam" id="PF01575">
    <property type="entry name" value="MaoC_dehydratas"/>
    <property type="match status" value="1"/>
</dbReference>
<protein>
    <submittedName>
        <fullName evidence="3">(R)-hydratase</fullName>
    </submittedName>
</protein>
<name>A0A328AFC0_9CAUL</name>
<comment type="caution">
    <text evidence="3">The sequence shown here is derived from an EMBL/GenBank/DDBJ whole genome shotgun (WGS) entry which is preliminary data.</text>
</comment>
<dbReference type="FunFam" id="3.10.129.10:FF:000042">
    <property type="entry name" value="MaoC domain protein dehydratase"/>
    <property type="match status" value="1"/>
</dbReference>
<dbReference type="GO" id="GO:0005835">
    <property type="term" value="C:fatty acid synthase complex"/>
    <property type="evidence" value="ECO:0007669"/>
    <property type="project" value="InterPro"/>
</dbReference>
<dbReference type="PRINTS" id="PR01483">
    <property type="entry name" value="FASYNTHASE"/>
</dbReference>
<keyword evidence="4" id="KW-1185">Reference proteome</keyword>
<dbReference type="RefSeq" id="WP_111526977.1">
    <property type="nucleotide sequence ID" value="NZ_JBHRSG010000001.1"/>
</dbReference>
<evidence type="ECO:0000313" key="3">
    <source>
        <dbReference type="EMBL" id="RAK53225.1"/>
    </source>
</evidence>
<dbReference type="EMBL" id="QFYQ01000001">
    <property type="protein sequence ID" value="RAK53225.1"/>
    <property type="molecule type" value="Genomic_DNA"/>
</dbReference>
<reference evidence="4" key="1">
    <citation type="submission" date="2018-05" db="EMBL/GenBank/DDBJ databases">
        <authorList>
            <person name="Li X."/>
        </authorList>
    </citation>
    <scope>NUCLEOTIDE SEQUENCE [LARGE SCALE GENOMIC DNA]</scope>
    <source>
        <strain evidence="4">LX32</strain>
    </source>
</reference>
<dbReference type="InterPro" id="IPR050965">
    <property type="entry name" value="UPF0336/Enoyl-CoA_hydratase"/>
</dbReference>
<evidence type="ECO:0000313" key="4">
    <source>
        <dbReference type="Proteomes" id="UP000249254"/>
    </source>
</evidence>
<dbReference type="AlphaFoldDB" id="A0A328AFC0"/>